<keyword evidence="1" id="KW-0472">Membrane</keyword>
<proteinExistence type="predicted"/>
<evidence type="ECO:0000256" key="1">
    <source>
        <dbReference type="SAM" id="Phobius"/>
    </source>
</evidence>
<keyword evidence="1" id="KW-1133">Transmembrane helix</keyword>
<keyword evidence="1" id="KW-0812">Transmembrane</keyword>
<protein>
    <submittedName>
        <fullName evidence="2">Uncharacterized protein</fullName>
    </submittedName>
</protein>
<dbReference type="Proteomes" id="UP000015354">
    <property type="component" value="Unassembled WGS sequence"/>
</dbReference>
<gene>
    <name evidence="2" type="ORF">STCU_10826</name>
</gene>
<accession>S9TL78</accession>
<name>S9TL78_9TRYP</name>
<keyword evidence="3" id="KW-1185">Reference proteome</keyword>
<organism evidence="2 3">
    <name type="scientific">Strigomonas culicis</name>
    <dbReference type="NCBI Taxonomy" id="28005"/>
    <lineage>
        <taxon>Eukaryota</taxon>
        <taxon>Discoba</taxon>
        <taxon>Euglenozoa</taxon>
        <taxon>Kinetoplastea</taxon>
        <taxon>Metakinetoplastina</taxon>
        <taxon>Trypanosomatida</taxon>
        <taxon>Trypanosomatidae</taxon>
        <taxon>Strigomonadinae</taxon>
        <taxon>Strigomonas</taxon>
    </lineage>
</organism>
<evidence type="ECO:0000313" key="2">
    <source>
        <dbReference type="EMBL" id="EPY17083.1"/>
    </source>
</evidence>
<comment type="caution">
    <text evidence="2">The sequence shown here is derived from an EMBL/GenBank/DDBJ whole genome shotgun (WGS) entry which is preliminary data.</text>
</comment>
<sequence length="81" mass="9481">MSSSFEAKHSFSSSFSALHCPILINNKRLRRRTKKMKKKKSWKGCVVYGSGSRERKLYSPSPFTSTFFLITTFFSHLLFFF</sequence>
<feature type="transmembrane region" description="Helical" evidence="1">
    <location>
        <begin position="63"/>
        <end position="80"/>
    </location>
</feature>
<dbReference type="AlphaFoldDB" id="S9TL78"/>
<evidence type="ECO:0000313" key="3">
    <source>
        <dbReference type="Proteomes" id="UP000015354"/>
    </source>
</evidence>
<reference evidence="2 3" key="1">
    <citation type="journal article" date="2013" name="PLoS ONE">
        <title>Predicting the Proteins of Angomonas deanei, Strigomonas culicis and Their Respective Endosymbionts Reveals New Aspects of the Trypanosomatidae Family.</title>
        <authorList>
            <person name="Motta M.C."/>
            <person name="Martins A.C."/>
            <person name="de Souza S.S."/>
            <person name="Catta-Preta C.M."/>
            <person name="Silva R."/>
            <person name="Klein C.C."/>
            <person name="de Almeida L.G."/>
            <person name="de Lima Cunha O."/>
            <person name="Ciapina L.P."/>
            <person name="Brocchi M."/>
            <person name="Colabardini A.C."/>
            <person name="de Araujo Lima B."/>
            <person name="Machado C.R."/>
            <person name="de Almeida Soares C.M."/>
            <person name="Probst C.M."/>
            <person name="de Menezes C.B."/>
            <person name="Thompson C.E."/>
            <person name="Bartholomeu D.C."/>
            <person name="Gradia D.F."/>
            <person name="Pavoni D.P."/>
            <person name="Grisard E.C."/>
            <person name="Fantinatti-Garboggini F."/>
            <person name="Marchini F.K."/>
            <person name="Rodrigues-Luiz G.F."/>
            <person name="Wagner G."/>
            <person name="Goldman G.H."/>
            <person name="Fietto J.L."/>
            <person name="Elias M.C."/>
            <person name="Goldman M.H."/>
            <person name="Sagot M.F."/>
            <person name="Pereira M."/>
            <person name="Stoco P.H."/>
            <person name="de Mendonca-Neto R.P."/>
            <person name="Teixeira S.M."/>
            <person name="Maciel T.E."/>
            <person name="de Oliveira Mendes T.A."/>
            <person name="Urmenyi T.P."/>
            <person name="de Souza W."/>
            <person name="Schenkman S."/>
            <person name="de Vasconcelos A.T."/>
        </authorList>
    </citation>
    <scope>NUCLEOTIDE SEQUENCE [LARGE SCALE GENOMIC DNA]</scope>
</reference>
<dbReference type="EMBL" id="ATMH01010687">
    <property type="protein sequence ID" value="EPY17083.1"/>
    <property type="molecule type" value="Genomic_DNA"/>
</dbReference>